<organism evidence="1 2">
    <name type="scientific">Brassica carinata</name>
    <name type="common">Ethiopian mustard</name>
    <name type="synonym">Abyssinian cabbage</name>
    <dbReference type="NCBI Taxonomy" id="52824"/>
    <lineage>
        <taxon>Eukaryota</taxon>
        <taxon>Viridiplantae</taxon>
        <taxon>Streptophyta</taxon>
        <taxon>Embryophyta</taxon>
        <taxon>Tracheophyta</taxon>
        <taxon>Spermatophyta</taxon>
        <taxon>Magnoliopsida</taxon>
        <taxon>eudicotyledons</taxon>
        <taxon>Gunneridae</taxon>
        <taxon>Pentapetalae</taxon>
        <taxon>rosids</taxon>
        <taxon>malvids</taxon>
        <taxon>Brassicales</taxon>
        <taxon>Brassicaceae</taxon>
        <taxon>Brassiceae</taxon>
        <taxon>Brassica</taxon>
    </lineage>
</organism>
<sequence>METGYLDAFPVFYERLIKRVQDGMIFLVLLGSVDGSVEDVDFKPRLLSRKPRLFPGNKLIVSPQEIQEQSYFSPVQVSSKFLS</sequence>
<evidence type="ECO:0000313" key="2">
    <source>
        <dbReference type="Proteomes" id="UP000886595"/>
    </source>
</evidence>
<comment type="caution">
    <text evidence="1">The sequence shown here is derived from an EMBL/GenBank/DDBJ whole genome shotgun (WGS) entry which is preliminary data.</text>
</comment>
<dbReference type="Proteomes" id="UP000886595">
    <property type="component" value="Unassembled WGS sequence"/>
</dbReference>
<accession>A0A8X7TQU6</accession>
<dbReference type="AlphaFoldDB" id="A0A8X7TQU6"/>
<protein>
    <submittedName>
        <fullName evidence="1">Uncharacterized protein</fullName>
    </submittedName>
</protein>
<keyword evidence="2" id="KW-1185">Reference proteome</keyword>
<dbReference type="EMBL" id="JAAMPC010000017">
    <property type="protein sequence ID" value="KAG2248826.1"/>
    <property type="molecule type" value="Genomic_DNA"/>
</dbReference>
<reference evidence="1 2" key="1">
    <citation type="submission" date="2020-02" db="EMBL/GenBank/DDBJ databases">
        <authorList>
            <person name="Ma Q."/>
            <person name="Huang Y."/>
            <person name="Song X."/>
            <person name="Pei D."/>
        </authorList>
    </citation>
    <scope>NUCLEOTIDE SEQUENCE [LARGE SCALE GENOMIC DNA]</scope>
    <source>
        <strain evidence="1">Sxm20200214</strain>
        <tissue evidence="1">Leaf</tissue>
    </source>
</reference>
<name>A0A8X7TQU6_BRACI</name>
<proteinExistence type="predicted"/>
<gene>
    <name evidence="1" type="ORF">Bca52824_088454</name>
</gene>
<evidence type="ECO:0000313" key="1">
    <source>
        <dbReference type="EMBL" id="KAG2248826.1"/>
    </source>
</evidence>